<feature type="domain" description="ABC transporter" evidence="3">
    <location>
        <begin position="67"/>
        <end position="97"/>
    </location>
</feature>
<evidence type="ECO:0000256" key="2">
    <source>
        <dbReference type="ARBA" id="ARBA00022448"/>
    </source>
</evidence>
<dbReference type="AlphaFoldDB" id="A0AAV7G0S6"/>
<dbReference type="GO" id="GO:0005524">
    <property type="term" value="F:ATP binding"/>
    <property type="evidence" value="ECO:0007669"/>
    <property type="project" value="InterPro"/>
</dbReference>
<name>A0AAV7G0S6_DENCH</name>
<dbReference type="InterPro" id="IPR052215">
    <property type="entry name" value="Plant_ABCG"/>
</dbReference>
<evidence type="ECO:0000313" key="5">
    <source>
        <dbReference type="Proteomes" id="UP000775213"/>
    </source>
</evidence>
<accession>A0AAV7G0S6</accession>
<organism evidence="4 5">
    <name type="scientific">Dendrobium chrysotoxum</name>
    <name type="common">Orchid</name>
    <dbReference type="NCBI Taxonomy" id="161865"/>
    <lineage>
        <taxon>Eukaryota</taxon>
        <taxon>Viridiplantae</taxon>
        <taxon>Streptophyta</taxon>
        <taxon>Embryophyta</taxon>
        <taxon>Tracheophyta</taxon>
        <taxon>Spermatophyta</taxon>
        <taxon>Magnoliopsida</taxon>
        <taxon>Liliopsida</taxon>
        <taxon>Asparagales</taxon>
        <taxon>Orchidaceae</taxon>
        <taxon>Epidendroideae</taxon>
        <taxon>Malaxideae</taxon>
        <taxon>Dendrobiinae</taxon>
        <taxon>Dendrobium</taxon>
    </lineage>
</organism>
<gene>
    <name evidence="4" type="ORF">IEQ34_015476</name>
</gene>
<comment type="caution">
    <text evidence="4">The sequence shown here is derived from an EMBL/GenBank/DDBJ whole genome shotgun (WGS) entry which is preliminary data.</text>
</comment>
<keyword evidence="2" id="KW-0813">Transport</keyword>
<evidence type="ECO:0000313" key="4">
    <source>
        <dbReference type="EMBL" id="KAH0455444.1"/>
    </source>
</evidence>
<protein>
    <recommendedName>
        <fullName evidence="3">ABC transporter domain-containing protein</fullName>
    </recommendedName>
</protein>
<dbReference type="Proteomes" id="UP000775213">
    <property type="component" value="Unassembled WGS sequence"/>
</dbReference>
<dbReference type="InterPro" id="IPR027417">
    <property type="entry name" value="P-loop_NTPase"/>
</dbReference>
<comment type="similarity">
    <text evidence="1">Belongs to the ABC transporter superfamily. ABCG family. Eye pigment precursor importer (TC 3.A.1.204) subfamily.</text>
</comment>
<evidence type="ECO:0000256" key="1">
    <source>
        <dbReference type="ARBA" id="ARBA00005814"/>
    </source>
</evidence>
<dbReference type="GO" id="GO:0016887">
    <property type="term" value="F:ATP hydrolysis activity"/>
    <property type="evidence" value="ECO:0007669"/>
    <property type="project" value="InterPro"/>
</dbReference>
<dbReference type="EMBL" id="JAGFBR010000014">
    <property type="protein sequence ID" value="KAH0455444.1"/>
    <property type="molecule type" value="Genomic_DNA"/>
</dbReference>
<dbReference type="Gene3D" id="3.40.50.300">
    <property type="entry name" value="P-loop containing nucleotide triphosphate hydrolases"/>
    <property type="match status" value="1"/>
</dbReference>
<dbReference type="Pfam" id="PF00005">
    <property type="entry name" value="ABC_tran"/>
    <property type="match status" value="1"/>
</dbReference>
<evidence type="ECO:0000259" key="3">
    <source>
        <dbReference type="Pfam" id="PF00005"/>
    </source>
</evidence>
<dbReference type="PANTHER" id="PTHR48042">
    <property type="entry name" value="ABC TRANSPORTER G FAMILY MEMBER 11"/>
    <property type="match status" value="1"/>
</dbReference>
<dbReference type="PANTHER" id="PTHR48042:SF19">
    <property type="entry name" value="OS09G0472100 PROTEIN"/>
    <property type="match status" value="1"/>
</dbReference>
<dbReference type="SUPFAM" id="SSF52540">
    <property type="entry name" value="P-loop containing nucleoside triphosphate hydrolases"/>
    <property type="match status" value="1"/>
</dbReference>
<sequence>MSPESYSFTVEAVDEEAGGGRTEGPVRLESWVGGRSEGAQGVYLTWQDLWVTTSSFKGKSITILAGLTGYAQPGEVLAIMGPSGCGKSTLLDALSAQGSEPSLVWLVHNNLLLSSGSTSPKMAQGGQGHVPPYSPALTAGSAGGEEKAKGFWVLCLLQEEIKGVEVLYLLQEEEKGVKVLYLTSVSGKILPHSDLIARERGGGGDVRLPHLSKPRARAAHVCVSSSLLQTLRSLHAFRLAKHERAREAVVIACHLVACILDISSNASTIVRHFLEAIDDDIAELIDLATLMSSSI</sequence>
<keyword evidence="5" id="KW-1185">Reference proteome</keyword>
<proteinExistence type="inferred from homology"/>
<reference evidence="4 5" key="1">
    <citation type="journal article" date="2021" name="Hortic Res">
        <title>Chromosome-scale assembly of the Dendrobium chrysotoxum genome enhances the understanding of orchid evolution.</title>
        <authorList>
            <person name="Zhang Y."/>
            <person name="Zhang G.Q."/>
            <person name="Zhang D."/>
            <person name="Liu X.D."/>
            <person name="Xu X.Y."/>
            <person name="Sun W.H."/>
            <person name="Yu X."/>
            <person name="Zhu X."/>
            <person name="Wang Z.W."/>
            <person name="Zhao X."/>
            <person name="Zhong W.Y."/>
            <person name="Chen H."/>
            <person name="Yin W.L."/>
            <person name="Huang T."/>
            <person name="Niu S.C."/>
            <person name="Liu Z.J."/>
        </authorList>
    </citation>
    <scope>NUCLEOTIDE SEQUENCE [LARGE SCALE GENOMIC DNA]</scope>
    <source>
        <strain evidence="4">Lindl</strain>
    </source>
</reference>
<dbReference type="InterPro" id="IPR003439">
    <property type="entry name" value="ABC_transporter-like_ATP-bd"/>
</dbReference>